<dbReference type="KEGG" id="rti:DC20_14575"/>
<evidence type="ECO:0000313" key="2">
    <source>
        <dbReference type="EMBL" id="ALI99974.1"/>
    </source>
</evidence>
<evidence type="ECO:0000259" key="1">
    <source>
        <dbReference type="Pfam" id="PF01740"/>
    </source>
</evidence>
<proteinExistence type="predicted"/>
<dbReference type="InterPro" id="IPR002645">
    <property type="entry name" value="STAS_dom"/>
</dbReference>
<dbReference type="InterPro" id="IPR036513">
    <property type="entry name" value="STAS_dom_sf"/>
</dbReference>
<dbReference type="PATRIC" id="fig|512763.3.peg.3206"/>
<feature type="domain" description="STAS" evidence="1">
    <location>
        <begin position="4"/>
        <end position="107"/>
    </location>
</feature>
<dbReference type="AlphaFoldDB" id="A0A0P0CYZ1"/>
<gene>
    <name evidence="2" type="ORF">DC20_14575</name>
</gene>
<reference evidence="2 3" key="1">
    <citation type="submission" date="2015-08" db="EMBL/GenBank/DDBJ databases">
        <title>Complete genome sequence of Rufibacter tibetensis strain 1351t, a radiation-resistant bacterium from tibet plateau.</title>
        <authorList>
            <person name="Dai J."/>
        </authorList>
    </citation>
    <scope>NUCLEOTIDE SEQUENCE [LARGE SCALE GENOMIC DNA]</scope>
    <source>
        <strain evidence="2 3">1351</strain>
    </source>
</reference>
<dbReference type="Gene3D" id="3.30.750.24">
    <property type="entry name" value="STAS domain"/>
    <property type="match status" value="1"/>
</dbReference>
<dbReference type="OrthoDB" id="894187at2"/>
<dbReference type="STRING" id="512763.DC20_14575"/>
<dbReference type="SUPFAM" id="SSF52091">
    <property type="entry name" value="SpoIIaa-like"/>
    <property type="match status" value="1"/>
</dbReference>
<dbReference type="RefSeq" id="WP_062544507.1">
    <property type="nucleotide sequence ID" value="NZ_CP012643.1"/>
</dbReference>
<dbReference type="Proteomes" id="UP000061382">
    <property type="component" value="Chromosome"/>
</dbReference>
<dbReference type="EMBL" id="CP012643">
    <property type="protein sequence ID" value="ALI99974.1"/>
    <property type="molecule type" value="Genomic_DNA"/>
</dbReference>
<keyword evidence="3" id="KW-1185">Reference proteome</keyword>
<sequence>MQKIITEKIGGKVIILLQDDLDASDQRLTRRWQSPRQANQEYFVWIDCSSLNCVKSLGFSHFVSQLLLLKQAQANITLLNLSNHQQELLRLLRVEHLFTVVPDFEKAYQLVQAS</sequence>
<organism evidence="2 3">
    <name type="scientific">Rufibacter tibetensis</name>
    <dbReference type="NCBI Taxonomy" id="512763"/>
    <lineage>
        <taxon>Bacteria</taxon>
        <taxon>Pseudomonadati</taxon>
        <taxon>Bacteroidota</taxon>
        <taxon>Cytophagia</taxon>
        <taxon>Cytophagales</taxon>
        <taxon>Hymenobacteraceae</taxon>
        <taxon>Rufibacter</taxon>
    </lineage>
</organism>
<dbReference type="Pfam" id="PF01740">
    <property type="entry name" value="STAS"/>
    <property type="match status" value="1"/>
</dbReference>
<accession>A0A0P0CYZ1</accession>
<name>A0A0P0CYZ1_9BACT</name>
<protein>
    <recommendedName>
        <fullName evidence="1">STAS domain-containing protein</fullName>
    </recommendedName>
</protein>
<evidence type="ECO:0000313" key="3">
    <source>
        <dbReference type="Proteomes" id="UP000061382"/>
    </source>
</evidence>